<dbReference type="eggNOG" id="ENOG502ZJJH">
    <property type="taxonomic scope" value="Bacteria"/>
</dbReference>
<comment type="caution">
    <text evidence="1">The sequence shown here is derived from an EMBL/GenBank/DDBJ whole genome shotgun (WGS) entry which is preliminary data.</text>
</comment>
<dbReference type="EMBL" id="ABIB01000002">
    <property type="protein sequence ID" value="EDP97388.1"/>
    <property type="molecule type" value="Genomic_DNA"/>
</dbReference>
<sequence>MIDRILQIIKEQKITSYKIEKGTDHHISSVAARKIMIGETTKPRRATIDILVDFLCAEYNVSRQWINDGTGDMYLKDEADYYIEKQGVRFELDELTTHFIDNQEMYLEKSDTIRLLIIDNIVRNKDFYLNNSEYFRLFVDDLVEKRIEKRLQELKDLGVIVKANKNT</sequence>
<evidence type="ECO:0000313" key="1">
    <source>
        <dbReference type="EMBL" id="EDP97388.1"/>
    </source>
</evidence>
<gene>
    <name evidence="1" type="ORF">KAOT1_19537</name>
</gene>
<organism evidence="1 2">
    <name type="scientific">Kordia algicida OT-1</name>
    <dbReference type="NCBI Taxonomy" id="391587"/>
    <lineage>
        <taxon>Bacteria</taxon>
        <taxon>Pseudomonadati</taxon>
        <taxon>Bacteroidota</taxon>
        <taxon>Flavobacteriia</taxon>
        <taxon>Flavobacteriales</taxon>
        <taxon>Flavobacteriaceae</taxon>
        <taxon>Kordia</taxon>
    </lineage>
</organism>
<reference evidence="1 2" key="1">
    <citation type="journal article" date="2011" name="J. Bacteriol.">
        <title>Genome sequence of the algicidal bacterium Kordia algicida OT-1.</title>
        <authorList>
            <person name="Lee H.S."/>
            <person name="Kang S.G."/>
            <person name="Kwon K.K."/>
            <person name="Lee J.H."/>
            <person name="Kim S.J."/>
        </authorList>
    </citation>
    <scope>NUCLEOTIDE SEQUENCE [LARGE SCALE GENOMIC DNA]</scope>
    <source>
        <strain evidence="1 2">OT-1</strain>
    </source>
</reference>
<evidence type="ECO:0000313" key="2">
    <source>
        <dbReference type="Proteomes" id="UP000002945"/>
    </source>
</evidence>
<protein>
    <submittedName>
        <fullName evidence="1">Uncharacterized protein</fullName>
    </submittedName>
</protein>
<dbReference type="Proteomes" id="UP000002945">
    <property type="component" value="Unassembled WGS sequence"/>
</dbReference>
<accession>A9DPA2</accession>
<proteinExistence type="predicted"/>
<dbReference type="RefSeq" id="WP_007096438.1">
    <property type="nucleotide sequence ID" value="NZ_CP142125.1"/>
</dbReference>
<name>A9DPA2_9FLAO</name>
<dbReference type="HOGENOM" id="CLU_1592425_0_0_10"/>
<dbReference type="AlphaFoldDB" id="A9DPA2"/>
<keyword evidence="2" id="KW-1185">Reference proteome</keyword>
<dbReference type="OrthoDB" id="839492at2"/>